<dbReference type="SUPFAM" id="SSF56112">
    <property type="entry name" value="Protein kinase-like (PK-like)"/>
    <property type="match status" value="1"/>
</dbReference>
<evidence type="ECO:0000313" key="3">
    <source>
        <dbReference type="Proteomes" id="UP001139646"/>
    </source>
</evidence>
<dbReference type="PROSITE" id="PS50011">
    <property type="entry name" value="PROTEIN_KINASE_DOM"/>
    <property type="match status" value="1"/>
</dbReference>
<dbReference type="InterPro" id="IPR000719">
    <property type="entry name" value="Prot_kinase_dom"/>
</dbReference>
<dbReference type="Proteomes" id="UP001139646">
    <property type="component" value="Unassembled WGS sequence"/>
</dbReference>
<accession>A0ABS9X5L5</accession>
<evidence type="ECO:0000259" key="1">
    <source>
        <dbReference type="PROSITE" id="PS50011"/>
    </source>
</evidence>
<evidence type="ECO:0000313" key="2">
    <source>
        <dbReference type="EMBL" id="MCI2285523.1"/>
    </source>
</evidence>
<proteinExistence type="predicted"/>
<gene>
    <name evidence="2" type="ORF">L3081_21660</name>
</gene>
<keyword evidence="3" id="KW-1185">Reference proteome</keyword>
<protein>
    <recommendedName>
        <fullName evidence="1">Protein kinase domain-containing protein</fullName>
    </recommendedName>
</protein>
<organism evidence="2 3">
    <name type="scientific">Colwellia maritima</name>
    <dbReference type="NCBI Taxonomy" id="2912588"/>
    <lineage>
        <taxon>Bacteria</taxon>
        <taxon>Pseudomonadati</taxon>
        <taxon>Pseudomonadota</taxon>
        <taxon>Gammaproteobacteria</taxon>
        <taxon>Alteromonadales</taxon>
        <taxon>Colwelliaceae</taxon>
        <taxon>Colwellia</taxon>
    </lineage>
</organism>
<name>A0ABS9X5L5_9GAMM</name>
<feature type="domain" description="Protein kinase" evidence="1">
    <location>
        <begin position="10"/>
        <end position="159"/>
    </location>
</feature>
<dbReference type="InterPro" id="IPR011009">
    <property type="entry name" value="Kinase-like_dom_sf"/>
</dbReference>
<dbReference type="Gene3D" id="3.30.200.20">
    <property type="entry name" value="Phosphorylase Kinase, domain 1"/>
    <property type="match status" value="1"/>
</dbReference>
<reference evidence="2" key="1">
    <citation type="submission" date="2022-01" db="EMBL/GenBank/DDBJ databases">
        <title>Colwellia maritima, isolated from seawater.</title>
        <authorList>
            <person name="Kristyanto S."/>
            <person name="Jung J."/>
            <person name="Jeon C.O."/>
        </authorList>
    </citation>
    <scope>NUCLEOTIDE SEQUENCE</scope>
    <source>
        <strain evidence="2">MSW7</strain>
    </source>
</reference>
<dbReference type="EMBL" id="JAKKSL010000005">
    <property type="protein sequence ID" value="MCI2285523.1"/>
    <property type="molecule type" value="Genomic_DNA"/>
</dbReference>
<dbReference type="RefSeq" id="WP_242288401.1">
    <property type="nucleotide sequence ID" value="NZ_JAKKSL010000005.1"/>
</dbReference>
<sequence length="159" mass="17729">MKSSLRLPDYFIGPVLWQTTGRIVYRAHNLIDDVECSLETIDAQYPERNLVAALRREAFITQELSDIGGIRKIHNVLPHGSGNLVLVTDLYDCTLQQFLAQSGGHGLPLAQVLEISLSLINTLGRMHQQDIVHKALSSQHVLINTINGDIALLWFGFCL</sequence>
<dbReference type="Gene3D" id="1.10.510.10">
    <property type="entry name" value="Transferase(Phosphotransferase) domain 1"/>
    <property type="match status" value="1"/>
</dbReference>
<comment type="caution">
    <text evidence="2">The sequence shown here is derived from an EMBL/GenBank/DDBJ whole genome shotgun (WGS) entry which is preliminary data.</text>
</comment>